<protein>
    <submittedName>
        <fullName evidence="2">Transposase</fullName>
    </submittedName>
</protein>
<dbReference type="Proteomes" id="UP000295136">
    <property type="component" value="Unassembled WGS sequence"/>
</dbReference>
<accession>A0A4R5FPN7</accession>
<reference evidence="2 3" key="1">
    <citation type="submission" date="2019-03" db="EMBL/GenBank/DDBJ databases">
        <title>Draft genome sequences of novel Actinobacteria.</title>
        <authorList>
            <person name="Sahin N."/>
            <person name="Ay H."/>
            <person name="Saygin H."/>
        </authorList>
    </citation>
    <scope>NUCLEOTIDE SEQUENCE [LARGE SCALE GENOMIC DNA]</scope>
    <source>
        <strain evidence="2 3">6K102</strain>
    </source>
</reference>
<proteinExistence type="predicted"/>
<evidence type="ECO:0000259" key="1">
    <source>
        <dbReference type="Pfam" id="PF13683"/>
    </source>
</evidence>
<dbReference type="EMBL" id="SMLD01000031">
    <property type="protein sequence ID" value="TDE54614.1"/>
    <property type="molecule type" value="Genomic_DNA"/>
</dbReference>
<dbReference type="AlphaFoldDB" id="A0A4R5FPN7"/>
<dbReference type="InterPro" id="IPR001584">
    <property type="entry name" value="Integrase_cat-core"/>
</dbReference>
<dbReference type="GO" id="GO:0003676">
    <property type="term" value="F:nucleic acid binding"/>
    <property type="evidence" value="ECO:0007669"/>
    <property type="project" value="InterPro"/>
</dbReference>
<gene>
    <name evidence="2" type="ORF">E1295_14505</name>
</gene>
<sequence>MERGTSMTSKPVAALLADLNIAQSHSRPRESNDNPYSEAQFRTLKYCPAFPERFGSIAHARAFCRQFFTYYNHEHRHSGIGLHTPASVHLSTVGQIRAERARTLRAAYAANPGRFRRNPTPPSLRTRHYLSGSTVPYIG</sequence>
<keyword evidence="3" id="KW-1185">Reference proteome</keyword>
<name>A0A4R5FPN7_9ACTN</name>
<dbReference type="Pfam" id="PF13683">
    <property type="entry name" value="rve_3"/>
    <property type="match status" value="1"/>
</dbReference>
<comment type="caution">
    <text evidence="2">The sequence shown here is derived from an EMBL/GenBank/DDBJ whole genome shotgun (WGS) entry which is preliminary data.</text>
</comment>
<feature type="domain" description="Integrase catalytic" evidence="1">
    <location>
        <begin position="20"/>
        <end position="85"/>
    </location>
</feature>
<evidence type="ECO:0000313" key="2">
    <source>
        <dbReference type="EMBL" id="TDE54614.1"/>
    </source>
</evidence>
<organism evidence="2 3">
    <name type="scientific">Nonomuraea mesophila</name>
    <dbReference type="NCBI Taxonomy" id="2530382"/>
    <lineage>
        <taxon>Bacteria</taxon>
        <taxon>Bacillati</taxon>
        <taxon>Actinomycetota</taxon>
        <taxon>Actinomycetes</taxon>
        <taxon>Streptosporangiales</taxon>
        <taxon>Streptosporangiaceae</taxon>
        <taxon>Nonomuraea</taxon>
    </lineage>
</organism>
<dbReference type="InterPro" id="IPR012337">
    <property type="entry name" value="RNaseH-like_sf"/>
</dbReference>
<dbReference type="GO" id="GO:0015074">
    <property type="term" value="P:DNA integration"/>
    <property type="evidence" value="ECO:0007669"/>
    <property type="project" value="InterPro"/>
</dbReference>
<dbReference type="Gene3D" id="3.30.420.10">
    <property type="entry name" value="Ribonuclease H-like superfamily/Ribonuclease H"/>
    <property type="match status" value="1"/>
</dbReference>
<dbReference type="InterPro" id="IPR036397">
    <property type="entry name" value="RNaseH_sf"/>
</dbReference>
<evidence type="ECO:0000313" key="3">
    <source>
        <dbReference type="Proteomes" id="UP000295136"/>
    </source>
</evidence>
<dbReference type="SUPFAM" id="SSF53098">
    <property type="entry name" value="Ribonuclease H-like"/>
    <property type="match status" value="1"/>
</dbReference>